<keyword evidence="5" id="KW-0285">Flavoprotein</keyword>
<feature type="binding site" evidence="5">
    <location>
        <position position="277"/>
    </location>
    <ligand>
        <name>glyoxylate</name>
        <dbReference type="ChEBI" id="CHEBI:36655"/>
    </ligand>
</feature>
<dbReference type="Proteomes" id="UP000070501">
    <property type="component" value="Unassembled WGS sequence"/>
</dbReference>
<gene>
    <name evidence="8" type="ORF">Micbo1qcDRAFT_212741</name>
</gene>
<feature type="active site" description="Proton acceptor" evidence="4">
    <location>
        <position position="274"/>
    </location>
</feature>
<dbReference type="InterPro" id="IPR000262">
    <property type="entry name" value="FMN-dep_DH"/>
</dbReference>
<dbReference type="InParanoid" id="A0A136IWV9"/>
<feature type="signal peptide" evidence="6">
    <location>
        <begin position="1"/>
        <end position="16"/>
    </location>
</feature>
<evidence type="ECO:0000256" key="4">
    <source>
        <dbReference type="PIRSR" id="PIRSR000138-1"/>
    </source>
</evidence>
<evidence type="ECO:0000313" key="8">
    <source>
        <dbReference type="EMBL" id="KXJ89347.1"/>
    </source>
</evidence>
<dbReference type="InterPro" id="IPR008259">
    <property type="entry name" value="FMN_hydac_DH_AS"/>
</dbReference>
<evidence type="ECO:0000256" key="2">
    <source>
        <dbReference type="ARBA" id="ARBA00023002"/>
    </source>
</evidence>
<evidence type="ECO:0000256" key="1">
    <source>
        <dbReference type="ARBA" id="ARBA00001917"/>
    </source>
</evidence>
<organism evidence="8 9">
    <name type="scientific">Microdochium bolleyi</name>
    <dbReference type="NCBI Taxonomy" id="196109"/>
    <lineage>
        <taxon>Eukaryota</taxon>
        <taxon>Fungi</taxon>
        <taxon>Dikarya</taxon>
        <taxon>Ascomycota</taxon>
        <taxon>Pezizomycotina</taxon>
        <taxon>Sordariomycetes</taxon>
        <taxon>Xylariomycetidae</taxon>
        <taxon>Xylariales</taxon>
        <taxon>Microdochiaceae</taxon>
        <taxon>Microdochium</taxon>
    </lineage>
</organism>
<feature type="binding site" evidence="5">
    <location>
        <position position="213"/>
    </location>
    <ligand>
        <name>glyoxylate</name>
        <dbReference type="ChEBI" id="CHEBI:36655"/>
    </ligand>
</feature>
<evidence type="ECO:0000313" key="9">
    <source>
        <dbReference type="Proteomes" id="UP000070501"/>
    </source>
</evidence>
<keyword evidence="2" id="KW-0560">Oxidoreductase</keyword>
<dbReference type="STRING" id="196109.A0A136IWV9"/>
<feature type="binding site" evidence="5">
    <location>
        <position position="272"/>
    </location>
    <ligand>
        <name>FMN</name>
        <dbReference type="ChEBI" id="CHEBI:58210"/>
    </ligand>
</feature>
<dbReference type="GO" id="GO:0016491">
    <property type="term" value="F:oxidoreductase activity"/>
    <property type="evidence" value="ECO:0007669"/>
    <property type="project" value="UniProtKB-KW"/>
</dbReference>
<dbReference type="Pfam" id="PF01070">
    <property type="entry name" value="FMN_dh"/>
    <property type="match status" value="2"/>
</dbReference>
<dbReference type="Gene3D" id="3.20.20.70">
    <property type="entry name" value="Aldolase class I"/>
    <property type="match status" value="1"/>
</dbReference>
<reference evidence="9" key="1">
    <citation type="submission" date="2016-02" db="EMBL/GenBank/DDBJ databases">
        <title>Draft genome sequence of Microdochium bolleyi, a fungal endophyte of beachgrass.</title>
        <authorList>
            <consortium name="DOE Joint Genome Institute"/>
            <person name="David A.S."/>
            <person name="May G."/>
            <person name="Haridas S."/>
            <person name="Lim J."/>
            <person name="Wang M."/>
            <person name="Labutti K."/>
            <person name="Lipzen A."/>
            <person name="Barry K."/>
            <person name="Grigoriev I.V."/>
        </authorList>
    </citation>
    <scope>NUCLEOTIDE SEQUENCE [LARGE SCALE GENOMIC DNA]</scope>
    <source>
        <strain evidence="9">J235TASD1</strain>
    </source>
</reference>
<feature type="binding site" evidence="5">
    <location>
        <position position="274"/>
    </location>
    <ligand>
        <name>glyoxylate</name>
        <dbReference type="ChEBI" id="CHEBI:36655"/>
    </ligand>
</feature>
<dbReference type="AlphaFoldDB" id="A0A136IWV9"/>
<dbReference type="EMBL" id="KQ964255">
    <property type="protein sequence ID" value="KXJ89347.1"/>
    <property type="molecule type" value="Genomic_DNA"/>
</dbReference>
<evidence type="ECO:0000259" key="7">
    <source>
        <dbReference type="PROSITE" id="PS51349"/>
    </source>
</evidence>
<evidence type="ECO:0000256" key="6">
    <source>
        <dbReference type="SAM" id="SignalP"/>
    </source>
</evidence>
<keyword evidence="5" id="KW-0288">FMN</keyword>
<evidence type="ECO:0000256" key="5">
    <source>
        <dbReference type="PIRSR" id="PIRSR000138-2"/>
    </source>
</evidence>
<evidence type="ECO:0000256" key="3">
    <source>
        <dbReference type="ARBA" id="ARBA00024042"/>
    </source>
</evidence>
<name>A0A136IWV9_9PEZI</name>
<feature type="binding site" evidence="5">
    <location>
        <begin position="331"/>
        <end position="332"/>
    </location>
    <ligand>
        <name>FMN</name>
        <dbReference type="ChEBI" id="CHEBI:58210"/>
    </ligand>
</feature>
<feature type="chain" id="PRO_5007293250" description="FMN hydroxy acid dehydrogenase domain-containing protein" evidence="6">
    <location>
        <begin position="17"/>
        <end position="385"/>
    </location>
</feature>
<dbReference type="InterPro" id="IPR037396">
    <property type="entry name" value="FMN_HAD"/>
</dbReference>
<dbReference type="GO" id="GO:0010181">
    <property type="term" value="F:FMN binding"/>
    <property type="evidence" value="ECO:0007669"/>
    <property type="project" value="InterPro"/>
</dbReference>
<dbReference type="PROSITE" id="PS00557">
    <property type="entry name" value="FMN_HYDROXY_ACID_DH_1"/>
    <property type="match status" value="1"/>
</dbReference>
<keyword evidence="9" id="KW-1185">Reference proteome</keyword>
<dbReference type="PANTHER" id="PTHR10578:SF140">
    <property type="entry name" value="FMN HYDROXY ACID DEHYDROGENASE DOMAIN-CONTAINING PROTEIN"/>
    <property type="match status" value="1"/>
</dbReference>
<feature type="binding site" evidence="5">
    <location>
        <begin position="308"/>
        <end position="312"/>
    </location>
    <ligand>
        <name>FMN</name>
        <dbReference type="ChEBI" id="CHEBI:58210"/>
    </ligand>
</feature>
<sequence>MRSTLLALPLIGSALAARPFLNEPDTGIDEIFGSLPTGQLVPLEKIVALHDFDYAARKFLIPANYTYYRNGAGGEWSYRNNLEVFQRFSMRPRVMVDVTGIEKTLPTTILGHNFSAPFFICPASRAANGNPKDVERGLIEGAAAGGILYNKAGFSDLSHEEVGAIADKTGQTFFSQIYLSDNDTTTQIQFDRAKKSGAKAIIWTLDSAGDGVRHRASRYSMGSANTDLSLQTWDYYKKLTSMTDLPIVLKGVQTVEEAQEAVQNGVKAIWLSNHGGRQLDGSRSALEVALEIHQEAPEVFKSIEVYADGGVRYGTDVLKLLALGVRAVGLGRPFMYANIYGTKGVEHLVKLLKNEIINDGANAGIADIHNISPKAVNWNTNHWYS</sequence>
<comment type="similarity">
    <text evidence="3">Belongs to the FMN-dependent alpha-hydroxy acid dehydrogenase family.</text>
</comment>
<dbReference type="PANTHER" id="PTHR10578">
    <property type="entry name" value="S -2-HYDROXY-ACID OXIDASE-RELATED"/>
    <property type="match status" value="1"/>
</dbReference>
<protein>
    <recommendedName>
        <fullName evidence="7">FMN hydroxy acid dehydrogenase domain-containing protein</fullName>
    </recommendedName>
</protein>
<accession>A0A136IWV9</accession>
<comment type="cofactor">
    <cofactor evidence="1">
        <name>FMN</name>
        <dbReference type="ChEBI" id="CHEBI:58210"/>
    </cofactor>
</comment>
<dbReference type="PROSITE" id="PS51349">
    <property type="entry name" value="FMN_HYDROXY_ACID_DH_2"/>
    <property type="match status" value="1"/>
</dbReference>
<proteinExistence type="inferred from homology"/>
<feature type="domain" description="FMN hydroxy acid dehydrogenase" evidence="7">
    <location>
        <begin position="41"/>
        <end position="381"/>
    </location>
</feature>
<dbReference type="InterPro" id="IPR013785">
    <property type="entry name" value="Aldolase_TIM"/>
</dbReference>
<dbReference type="PIRSF" id="PIRSF000138">
    <property type="entry name" value="Al-hdrx_acd_dh"/>
    <property type="match status" value="1"/>
</dbReference>
<dbReference type="SUPFAM" id="SSF51395">
    <property type="entry name" value="FMN-linked oxidoreductases"/>
    <property type="match status" value="1"/>
</dbReference>
<feature type="binding site" evidence="5">
    <location>
        <position position="204"/>
    </location>
    <ligand>
        <name>FMN</name>
        <dbReference type="ChEBI" id="CHEBI:58210"/>
    </ligand>
</feature>
<feature type="binding site" evidence="5">
    <location>
        <position position="178"/>
    </location>
    <ligand>
        <name>glyoxylate</name>
        <dbReference type="ChEBI" id="CHEBI:36655"/>
    </ligand>
</feature>
<dbReference type="OrthoDB" id="1925334at2759"/>
<dbReference type="InterPro" id="IPR012133">
    <property type="entry name" value="Alpha-hydoxy_acid_DH_FMN"/>
</dbReference>
<feature type="binding site" evidence="5">
    <location>
        <position position="250"/>
    </location>
    <ligand>
        <name>FMN</name>
        <dbReference type="ChEBI" id="CHEBI:58210"/>
    </ligand>
</feature>
<keyword evidence="6" id="KW-0732">Signal</keyword>
<feature type="binding site" evidence="5">
    <location>
        <position position="67"/>
    </location>
    <ligand>
        <name>glyoxylate</name>
        <dbReference type="ChEBI" id="CHEBI:36655"/>
    </ligand>
</feature>
<feature type="binding site" evidence="5">
    <location>
        <position position="176"/>
    </location>
    <ligand>
        <name>FMN</name>
        <dbReference type="ChEBI" id="CHEBI:58210"/>
    </ligand>
</feature>